<evidence type="ECO:0000313" key="4">
    <source>
        <dbReference type="EMBL" id="AXB42841.1"/>
    </source>
</evidence>
<name>A0A344L467_9PSEU</name>
<organism evidence="4 5">
    <name type="scientific">Amycolatopsis albispora</name>
    <dbReference type="NCBI Taxonomy" id="1804986"/>
    <lineage>
        <taxon>Bacteria</taxon>
        <taxon>Bacillati</taxon>
        <taxon>Actinomycetota</taxon>
        <taxon>Actinomycetes</taxon>
        <taxon>Pseudonocardiales</taxon>
        <taxon>Pseudonocardiaceae</taxon>
        <taxon>Amycolatopsis</taxon>
    </lineage>
</organism>
<dbReference type="InterPro" id="IPR001647">
    <property type="entry name" value="HTH_TetR"/>
</dbReference>
<dbReference type="PROSITE" id="PS50977">
    <property type="entry name" value="HTH_TETR_2"/>
    <property type="match status" value="1"/>
</dbReference>
<evidence type="ECO:0000259" key="3">
    <source>
        <dbReference type="PROSITE" id="PS50977"/>
    </source>
</evidence>
<dbReference type="AlphaFoldDB" id="A0A344L467"/>
<dbReference type="GO" id="GO:0003700">
    <property type="term" value="F:DNA-binding transcription factor activity"/>
    <property type="evidence" value="ECO:0007669"/>
    <property type="project" value="TreeGrafter"/>
</dbReference>
<dbReference type="RefSeq" id="WP_113692097.1">
    <property type="nucleotide sequence ID" value="NZ_CP015163.1"/>
</dbReference>
<protein>
    <recommendedName>
        <fullName evidence="3">HTH tetR-type domain-containing protein</fullName>
    </recommendedName>
</protein>
<feature type="DNA-binding region" description="H-T-H motif" evidence="2">
    <location>
        <begin position="28"/>
        <end position="47"/>
    </location>
</feature>
<evidence type="ECO:0000256" key="1">
    <source>
        <dbReference type="ARBA" id="ARBA00023125"/>
    </source>
</evidence>
<evidence type="ECO:0000313" key="5">
    <source>
        <dbReference type="Proteomes" id="UP000250434"/>
    </source>
</evidence>
<dbReference type="InterPro" id="IPR050109">
    <property type="entry name" value="HTH-type_TetR-like_transc_reg"/>
</dbReference>
<dbReference type="Proteomes" id="UP000250434">
    <property type="component" value="Chromosome"/>
</dbReference>
<keyword evidence="1 2" id="KW-0238">DNA-binding</keyword>
<accession>A0A344L467</accession>
<gene>
    <name evidence="4" type="ORF">A4R43_10085</name>
</gene>
<dbReference type="SUPFAM" id="SSF46689">
    <property type="entry name" value="Homeodomain-like"/>
    <property type="match status" value="1"/>
</dbReference>
<dbReference type="Pfam" id="PF00440">
    <property type="entry name" value="TetR_N"/>
    <property type="match status" value="1"/>
</dbReference>
<dbReference type="Gene3D" id="1.10.357.10">
    <property type="entry name" value="Tetracycline Repressor, domain 2"/>
    <property type="match status" value="1"/>
</dbReference>
<dbReference type="GO" id="GO:0000976">
    <property type="term" value="F:transcription cis-regulatory region binding"/>
    <property type="evidence" value="ECO:0007669"/>
    <property type="project" value="TreeGrafter"/>
</dbReference>
<proteinExistence type="predicted"/>
<dbReference type="KEGG" id="aab:A4R43_10085"/>
<evidence type="ECO:0000256" key="2">
    <source>
        <dbReference type="PROSITE-ProRule" id="PRU00335"/>
    </source>
</evidence>
<reference evidence="4 5" key="1">
    <citation type="submission" date="2016-04" db="EMBL/GenBank/DDBJ databases">
        <title>Complete genome sequence and analysis of deep-sea sediment isolate, Amycolatopsis sp. WP1.</title>
        <authorList>
            <person name="Wang H."/>
            <person name="Chen S."/>
            <person name="Wu Q."/>
        </authorList>
    </citation>
    <scope>NUCLEOTIDE SEQUENCE [LARGE SCALE GENOMIC DNA]</scope>
    <source>
        <strain evidence="4 5">WP1</strain>
    </source>
</reference>
<sequence>MSGETRARIMDEALRQFAERGFAGTTISSIERGVGLAEGTGSFHRHFPSKRAVLDAVVERELARLREIRPEREPDPGRPLADRLAADLEFLREVRPLIEILIRERGAMPHLVRRVREVLVDGGLTGIAGDLGTGSGDPAADAAVLLCATVGYFLTSEFFGADPGGVDAGRYTRVLAELLSRDRR</sequence>
<keyword evidence="5" id="KW-1185">Reference proteome</keyword>
<dbReference type="PANTHER" id="PTHR30055:SF226">
    <property type="entry name" value="HTH-TYPE TRANSCRIPTIONAL REGULATOR PKSA"/>
    <property type="match status" value="1"/>
</dbReference>
<dbReference type="PANTHER" id="PTHR30055">
    <property type="entry name" value="HTH-TYPE TRANSCRIPTIONAL REGULATOR RUTR"/>
    <property type="match status" value="1"/>
</dbReference>
<dbReference type="EMBL" id="CP015163">
    <property type="protein sequence ID" value="AXB42841.1"/>
    <property type="molecule type" value="Genomic_DNA"/>
</dbReference>
<dbReference type="InterPro" id="IPR009057">
    <property type="entry name" value="Homeodomain-like_sf"/>
</dbReference>
<feature type="domain" description="HTH tetR-type" evidence="3">
    <location>
        <begin position="3"/>
        <end position="65"/>
    </location>
</feature>
<dbReference type="OrthoDB" id="3627020at2"/>